<dbReference type="PANTHER" id="PTHR38790">
    <property type="entry name" value="2EXR DOMAIN-CONTAINING PROTEIN-RELATED"/>
    <property type="match status" value="1"/>
</dbReference>
<keyword evidence="4" id="KW-1185">Reference proteome</keyword>
<feature type="compositionally biased region" description="Basic and acidic residues" evidence="1">
    <location>
        <begin position="284"/>
        <end position="299"/>
    </location>
</feature>
<evidence type="ECO:0000313" key="4">
    <source>
        <dbReference type="Proteomes" id="UP000250140"/>
    </source>
</evidence>
<dbReference type="AlphaFoldDB" id="A0A8E2JN27"/>
<feature type="region of interest" description="Disordered" evidence="1">
    <location>
        <begin position="284"/>
        <end position="304"/>
    </location>
</feature>
<protein>
    <recommendedName>
        <fullName evidence="2">DUF7730 domain-containing protein</fullName>
    </recommendedName>
</protein>
<sequence length="332" mass="38868">MPQSASNAVASPLLRLPAELRNRIYELVIGGQMIHIHAVRCLCKEPKKYVVKYFIGCSTCKLKKSEFEIHSRWLHSNRSNSLDTWEHRHEKCEALFCNMNGSRTRIFDLSLLRTCKQLYYETRLLPYSTNTFSFRSPKAFGIWALNQLDVYQRAAVEKIRVEQDLAQPPEGRDQEWYDIFNEHLASHFPGLRTVHISFHVQNHQSPKIEEDKLKHFLMLRKLPLRQTTVTFHERLKQPPFMNPAQTRRHFLRSLRMLPLSDEQKSFVGEQKDFAKEFMRKLRSPLDDADPKVEREEKNNEPSGLAIASDPIGVIYAGSRHAKSWISNSRFSF</sequence>
<organism evidence="3 4">
    <name type="scientific">Glonium stellatum</name>
    <dbReference type="NCBI Taxonomy" id="574774"/>
    <lineage>
        <taxon>Eukaryota</taxon>
        <taxon>Fungi</taxon>
        <taxon>Dikarya</taxon>
        <taxon>Ascomycota</taxon>
        <taxon>Pezizomycotina</taxon>
        <taxon>Dothideomycetes</taxon>
        <taxon>Pleosporomycetidae</taxon>
        <taxon>Gloniales</taxon>
        <taxon>Gloniaceae</taxon>
        <taxon>Glonium</taxon>
    </lineage>
</organism>
<proteinExistence type="predicted"/>
<dbReference type="InterPro" id="IPR056632">
    <property type="entry name" value="DUF7730"/>
</dbReference>
<feature type="domain" description="DUF7730" evidence="2">
    <location>
        <begin position="10"/>
        <end position="172"/>
    </location>
</feature>
<evidence type="ECO:0000256" key="1">
    <source>
        <dbReference type="SAM" id="MobiDB-lite"/>
    </source>
</evidence>
<dbReference type="Pfam" id="PF24864">
    <property type="entry name" value="DUF7730"/>
    <property type="match status" value="1"/>
</dbReference>
<reference evidence="3 4" key="1">
    <citation type="journal article" date="2016" name="Nat. Commun.">
        <title>Ectomycorrhizal ecology is imprinted in the genome of the dominant symbiotic fungus Cenococcum geophilum.</title>
        <authorList>
            <consortium name="DOE Joint Genome Institute"/>
            <person name="Peter M."/>
            <person name="Kohler A."/>
            <person name="Ohm R.A."/>
            <person name="Kuo A."/>
            <person name="Krutzmann J."/>
            <person name="Morin E."/>
            <person name="Arend M."/>
            <person name="Barry K.W."/>
            <person name="Binder M."/>
            <person name="Choi C."/>
            <person name="Clum A."/>
            <person name="Copeland A."/>
            <person name="Grisel N."/>
            <person name="Haridas S."/>
            <person name="Kipfer T."/>
            <person name="LaButti K."/>
            <person name="Lindquist E."/>
            <person name="Lipzen A."/>
            <person name="Maire R."/>
            <person name="Meier B."/>
            <person name="Mihaltcheva S."/>
            <person name="Molinier V."/>
            <person name="Murat C."/>
            <person name="Poggeler S."/>
            <person name="Quandt C.A."/>
            <person name="Sperisen C."/>
            <person name="Tritt A."/>
            <person name="Tisserant E."/>
            <person name="Crous P.W."/>
            <person name="Henrissat B."/>
            <person name="Nehls U."/>
            <person name="Egli S."/>
            <person name="Spatafora J.W."/>
            <person name="Grigoriev I.V."/>
            <person name="Martin F.M."/>
        </authorList>
    </citation>
    <scope>NUCLEOTIDE SEQUENCE [LARGE SCALE GENOMIC DNA]</scope>
    <source>
        <strain evidence="3 4">CBS 207.34</strain>
    </source>
</reference>
<accession>A0A8E2JN27</accession>
<dbReference type="OrthoDB" id="5413827at2759"/>
<evidence type="ECO:0000313" key="3">
    <source>
        <dbReference type="EMBL" id="OCL03183.1"/>
    </source>
</evidence>
<name>A0A8E2JN27_9PEZI</name>
<dbReference type="EMBL" id="KV750793">
    <property type="protein sequence ID" value="OCL03183.1"/>
    <property type="molecule type" value="Genomic_DNA"/>
</dbReference>
<dbReference type="Proteomes" id="UP000250140">
    <property type="component" value="Unassembled WGS sequence"/>
</dbReference>
<gene>
    <name evidence="3" type="ORF">AOQ84DRAFT_442893</name>
</gene>
<dbReference type="PANTHER" id="PTHR38790:SF4">
    <property type="entry name" value="2EXR DOMAIN-CONTAINING PROTEIN"/>
    <property type="match status" value="1"/>
</dbReference>
<evidence type="ECO:0000259" key="2">
    <source>
        <dbReference type="Pfam" id="PF24864"/>
    </source>
</evidence>